<organism evidence="2 3">
    <name type="scientific">Stichopus japonicus</name>
    <name type="common">Sea cucumber</name>
    <dbReference type="NCBI Taxonomy" id="307972"/>
    <lineage>
        <taxon>Eukaryota</taxon>
        <taxon>Metazoa</taxon>
        <taxon>Echinodermata</taxon>
        <taxon>Eleutherozoa</taxon>
        <taxon>Echinozoa</taxon>
        <taxon>Holothuroidea</taxon>
        <taxon>Aspidochirotacea</taxon>
        <taxon>Aspidochirotida</taxon>
        <taxon>Stichopodidae</taxon>
        <taxon>Apostichopus</taxon>
    </lineage>
</organism>
<accession>A0A2G8LQG5</accession>
<sequence length="268" mass="29762">MAFPQPLYYNRLTGTFQEVEDANRNSLNSLGNQNWYKSPALYAPGDDERERILDWAKTERLPLFIRTKLFLEYKLCKLLTRPLDERHSISRLSSRGLRGYSRQTVSYTTTTSTSLAQSRAASAYDDESDLSWQNDAERAGLFKYLRPGSRCISLPPMFGLAKSHSSLVHTPDVQSVNPLTNGASSRGQEQVLASDEHKGQVRSTMVNSHMSDEEGNAELTVQSALQGTKSALRIPGKAVSPRKTATIKIPSTSQNSDDDSEIVSSGDR</sequence>
<name>A0A2G8LQG5_STIJA</name>
<gene>
    <name evidence="2" type="ORF">BSL78_00590</name>
</gene>
<dbReference type="GO" id="GO:0009966">
    <property type="term" value="P:regulation of signal transduction"/>
    <property type="evidence" value="ECO:0007669"/>
    <property type="project" value="InterPro"/>
</dbReference>
<dbReference type="PANTHER" id="PTHR46583:SF2">
    <property type="entry name" value="RGS DOMAIN-CONTAINING PROTEIN"/>
    <property type="match status" value="1"/>
</dbReference>
<dbReference type="InterPro" id="IPR042651">
    <property type="entry name" value="Rgs22"/>
</dbReference>
<dbReference type="PANTHER" id="PTHR46583">
    <property type="entry name" value="REGULATOR OF G-PROTEIN SIGNALING 22"/>
    <property type="match status" value="1"/>
</dbReference>
<evidence type="ECO:0000256" key="1">
    <source>
        <dbReference type="SAM" id="MobiDB-lite"/>
    </source>
</evidence>
<dbReference type="AlphaFoldDB" id="A0A2G8LQG5"/>
<dbReference type="STRING" id="307972.A0A2G8LQG5"/>
<dbReference type="GO" id="GO:0001965">
    <property type="term" value="F:G-protein alpha-subunit binding"/>
    <property type="evidence" value="ECO:0007669"/>
    <property type="project" value="InterPro"/>
</dbReference>
<reference evidence="2 3" key="1">
    <citation type="journal article" date="2017" name="PLoS Biol.">
        <title>The sea cucumber genome provides insights into morphological evolution and visceral regeneration.</title>
        <authorList>
            <person name="Zhang X."/>
            <person name="Sun L."/>
            <person name="Yuan J."/>
            <person name="Sun Y."/>
            <person name="Gao Y."/>
            <person name="Zhang L."/>
            <person name="Li S."/>
            <person name="Dai H."/>
            <person name="Hamel J.F."/>
            <person name="Liu C."/>
            <person name="Yu Y."/>
            <person name="Liu S."/>
            <person name="Lin W."/>
            <person name="Guo K."/>
            <person name="Jin S."/>
            <person name="Xu P."/>
            <person name="Storey K.B."/>
            <person name="Huan P."/>
            <person name="Zhang T."/>
            <person name="Zhou Y."/>
            <person name="Zhang J."/>
            <person name="Lin C."/>
            <person name="Li X."/>
            <person name="Xing L."/>
            <person name="Huo D."/>
            <person name="Sun M."/>
            <person name="Wang L."/>
            <person name="Mercier A."/>
            <person name="Li F."/>
            <person name="Yang H."/>
            <person name="Xiang J."/>
        </authorList>
    </citation>
    <scope>NUCLEOTIDE SEQUENCE [LARGE SCALE GENOMIC DNA]</scope>
    <source>
        <strain evidence="2">Shaxun</strain>
        <tissue evidence="2">Muscle</tissue>
    </source>
</reference>
<feature type="region of interest" description="Disordered" evidence="1">
    <location>
        <begin position="232"/>
        <end position="268"/>
    </location>
</feature>
<dbReference type="GO" id="GO:0005634">
    <property type="term" value="C:nucleus"/>
    <property type="evidence" value="ECO:0007669"/>
    <property type="project" value="TreeGrafter"/>
</dbReference>
<dbReference type="EMBL" id="MRZV01000011">
    <property type="protein sequence ID" value="PIK62493.1"/>
    <property type="molecule type" value="Genomic_DNA"/>
</dbReference>
<dbReference type="Proteomes" id="UP000230750">
    <property type="component" value="Unassembled WGS sequence"/>
</dbReference>
<dbReference type="GO" id="GO:0005737">
    <property type="term" value="C:cytoplasm"/>
    <property type="evidence" value="ECO:0007669"/>
    <property type="project" value="TreeGrafter"/>
</dbReference>
<evidence type="ECO:0000313" key="3">
    <source>
        <dbReference type="Proteomes" id="UP000230750"/>
    </source>
</evidence>
<keyword evidence="3" id="KW-1185">Reference proteome</keyword>
<feature type="region of interest" description="Disordered" evidence="1">
    <location>
        <begin position="180"/>
        <end position="200"/>
    </location>
</feature>
<proteinExistence type="predicted"/>
<protein>
    <submittedName>
        <fullName evidence="2">Uncharacterized protein</fullName>
    </submittedName>
</protein>
<comment type="caution">
    <text evidence="2">The sequence shown here is derived from an EMBL/GenBank/DDBJ whole genome shotgun (WGS) entry which is preliminary data.</text>
</comment>
<dbReference type="OrthoDB" id="10013157at2759"/>
<evidence type="ECO:0000313" key="2">
    <source>
        <dbReference type="EMBL" id="PIK62493.1"/>
    </source>
</evidence>